<dbReference type="Proteomes" id="UP000324479">
    <property type="component" value="Unassembled WGS sequence"/>
</dbReference>
<feature type="transmembrane region" description="Helical" evidence="6">
    <location>
        <begin position="332"/>
        <end position="357"/>
    </location>
</feature>
<dbReference type="GO" id="GO:0005886">
    <property type="term" value="C:plasma membrane"/>
    <property type="evidence" value="ECO:0007669"/>
    <property type="project" value="UniProtKB-SubCell"/>
</dbReference>
<keyword evidence="4 6" id="KW-1133">Transmembrane helix</keyword>
<feature type="transmembrane region" description="Helical" evidence="6">
    <location>
        <begin position="172"/>
        <end position="198"/>
    </location>
</feature>
<dbReference type="PANTHER" id="PTHR30012">
    <property type="entry name" value="GENERAL SECRETION PATHWAY PROTEIN"/>
    <property type="match status" value="1"/>
</dbReference>
<evidence type="ECO:0000256" key="2">
    <source>
        <dbReference type="ARBA" id="ARBA00022475"/>
    </source>
</evidence>
<evidence type="ECO:0000256" key="3">
    <source>
        <dbReference type="ARBA" id="ARBA00022692"/>
    </source>
</evidence>
<evidence type="ECO:0000256" key="6">
    <source>
        <dbReference type="SAM" id="Phobius"/>
    </source>
</evidence>
<proteinExistence type="predicted"/>
<protein>
    <recommendedName>
        <fullName evidence="7">Type II secretion system protein GspF domain-containing protein</fullName>
    </recommendedName>
</protein>
<dbReference type="InterPro" id="IPR018076">
    <property type="entry name" value="T2SS_GspF_dom"/>
</dbReference>
<evidence type="ECO:0000256" key="1">
    <source>
        <dbReference type="ARBA" id="ARBA00004651"/>
    </source>
</evidence>
<evidence type="ECO:0000313" key="9">
    <source>
        <dbReference type="Proteomes" id="UP000324479"/>
    </source>
</evidence>
<keyword evidence="3 6" id="KW-0812">Transmembrane</keyword>
<reference evidence="8 9" key="1">
    <citation type="submission" date="2019-08" db="EMBL/GenBank/DDBJ databases">
        <authorList>
            <person name="Dhanesh K."/>
            <person name="Kumar G."/>
            <person name="Sasikala C."/>
            <person name="Venkata Ramana C."/>
        </authorList>
    </citation>
    <scope>NUCLEOTIDE SEQUENCE [LARGE SCALE GENOMIC DNA]</scope>
    <source>
        <strain evidence="8 9">JC645</strain>
    </source>
</reference>
<sequence>MFDRLRTRLNYILPRWVVGDTLHSQQRSLLRILAVSHSERLDPKRLIANLAVEHPGPYGRKLMNLQHWIAAGTPIGSALAHVPGALSAEDTLAIQCGIENGTLGETLSFLLDRADRPEAVDTSQVIQKTVAYTFTTFLIALIIVGFCTLFILPVFKEIFEEFGMELPWSFAALIKFTDTFGLVLVALFVVALLLGILIQFEDVRRLFHHSPLSRWLPGTASRRRSGLLQLLAIPTQSGQPLGPTLTAAAQFHPDRSVRRGMLEVRTQSQSDTDIWQQLARRGWISFNQSEQFNVITDPKLRAWALCTVAGQERQDVDQSESLLAQILQYAPVLLLGLFVAWIATAIFQALTSIILALA</sequence>
<dbReference type="AlphaFoldDB" id="A0A5M6DAI5"/>
<comment type="subcellular location">
    <subcellularLocation>
        <location evidence="1">Cell membrane</location>
        <topology evidence="1">Multi-pass membrane protein</topology>
    </subcellularLocation>
</comment>
<evidence type="ECO:0000259" key="7">
    <source>
        <dbReference type="Pfam" id="PF00482"/>
    </source>
</evidence>
<evidence type="ECO:0000256" key="5">
    <source>
        <dbReference type="ARBA" id="ARBA00023136"/>
    </source>
</evidence>
<dbReference type="Pfam" id="PF00482">
    <property type="entry name" value="T2SSF"/>
    <property type="match status" value="1"/>
</dbReference>
<keyword evidence="2" id="KW-1003">Cell membrane</keyword>
<dbReference type="EMBL" id="VWOX01000004">
    <property type="protein sequence ID" value="KAA5544567.1"/>
    <property type="molecule type" value="Genomic_DNA"/>
</dbReference>
<accession>A0A5M6DAI5</accession>
<organism evidence="8 9">
    <name type="scientific">Roseiconus nitratireducens</name>
    <dbReference type="NCBI Taxonomy" id="2605748"/>
    <lineage>
        <taxon>Bacteria</taxon>
        <taxon>Pseudomonadati</taxon>
        <taxon>Planctomycetota</taxon>
        <taxon>Planctomycetia</taxon>
        <taxon>Pirellulales</taxon>
        <taxon>Pirellulaceae</taxon>
        <taxon>Roseiconus</taxon>
    </lineage>
</organism>
<gene>
    <name evidence="8" type="ORF">FYK55_09620</name>
</gene>
<dbReference type="InterPro" id="IPR003004">
    <property type="entry name" value="GspF/PilC"/>
</dbReference>
<evidence type="ECO:0000256" key="4">
    <source>
        <dbReference type="ARBA" id="ARBA00022989"/>
    </source>
</evidence>
<feature type="domain" description="Type II secretion system protein GspF" evidence="7">
    <location>
        <begin position="30"/>
        <end position="153"/>
    </location>
</feature>
<evidence type="ECO:0000313" key="8">
    <source>
        <dbReference type="EMBL" id="KAA5544567.1"/>
    </source>
</evidence>
<comment type="caution">
    <text evidence="8">The sequence shown here is derived from an EMBL/GenBank/DDBJ whole genome shotgun (WGS) entry which is preliminary data.</text>
</comment>
<keyword evidence="5 6" id="KW-0472">Membrane</keyword>
<dbReference type="PANTHER" id="PTHR30012:SF0">
    <property type="entry name" value="TYPE II SECRETION SYSTEM PROTEIN F-RELATED"/>
    <property type="match status" value="1"/>
</dbReference>
<name>A0A5M6DAI5_9BACT</name>
<feature type="transmembrane region" description="Helical" evidence="6">
    <location>
        <begin position="130"/>
        <end position="152"/>
    </location>
</feature>
<keyword evidence="9" id="KW-1185">Reference proteome</keyword>
<dbReference type="RefSeq" id="WP_150076179.1">
    <property type="nucleotide sequence ID" value="NZ_VWOX01000004.1"/>
</dbReference>